<sequence length="185" mass="21915">MLLVVYNSLDRQKLKDHILLPYNFNSHWILIIIDIDRSHVTVFDSLRTDPKEYQDVQETLDIAWREFIRVDRSSQFKEKLTWRTDFPCLRQEPGNDNLCGYYVCQHMHNLLGPKTIKATEHEFKMWNIQWGLLKKERVAAICEGLIGFLVDEVVNSQGDFPLRWTKIRCSHHLDGKIIVDIYSLI</sequence>
<accession>A0A4U6VSP6</accession>
<dbReference type="Gene3D" id="3.40.395.10">
    <property type="entry name" value="Adenoviral Proteinase, Chain A"/>
    <property type="match status" value="1"/>
</dbReference>
<dbReference type="PANTHER" id="PTHR33018:SF34">
    <property type="entry name" value="OS02G0472350 PROTEIN"/>
    <property type="match status" value="1"/>
</dbReference>
<reference evidence="5" key="1">
    <citation type="submission" date="2019-03" db="EMBL/GenBank/DDBJ databases">
        <title>WGS assembly of Setaria viridis.</title>
        <authorList>
            <person name="Huang P."/>
            <person name="Jenkins J."/>
            <person name="Grimwood J."/>
            <person name="Barry K."/>
            <person name="Healey A."/>
            <person name="Mamidi S."/>
            <person name="Sreedasyam A."/>
            <person name="Shu S."/>
            <person name="Feldman M."/>
            <person name="Wu J."/>
            <person name="Yu Y."/>
            <person name="Chen C."/>
            <person name="Johnson J."/>
            <person name="Rokhsar D."/>
            <person name="Baxter I."/>
            <person name="Schmutz J."/>
            <person name="Brutnell T."/>
            <person name="Kellogg E."/>
        </authorList>
    </citation>
    <scope>NUCLEOTIDE SEQUENCE [LARGE SCALE GENOMIC DNA]</scope>
</reference>
<evidence type="ECO:0000256" key="3">
    <source>
        <dbReference type="ARBA" id="ARBA00022801"/>
    </source>
</evidence>
<dbReference type="EMBL" id="CM016553">
    <property type="protein sequence ID" value="TKW31693.1"/>
    <property type="molecule type" value="Genomic_DNA"/>
</dbReference>
<dbReference type="InterPro" id="IPR038765">
    <property type="entry name" value="Papain-like_cys_pep_sf"/>
</dbReference>
<dbReference type="Gramene" id="TKW31693">
    <property type="protein sequence ID" value="TKW31693"/>
    <property type="gene ID" value="SEVIR_2G122200v2"/>
</dbReference>
<proteinExistence type="inferred from homology"/>
<evidence type="ECO:0000256" key="1">
    <source>
        <dbReference type="ARBA" id="ARBA00005234"/>
    </source>
</evidence>
<dbReference type="AlphaFoldDB" id="A0A4U6VSP6"/>
<dbReference type="PANTHER" id="PTHR33018">
    <property type="entry name" value="OS10G0338966 PROTEIN-RELATED"/>
    <property type="match status" value="1"/>
</dbReference>
<dbReference type="Proteomes" id="UP000298652">
    <property type="component" value="Chromosome 2"/>
</dbReference>
<evidence type="ECO:0000259" key="4">
    <source>
        <dbReference type="PROSITE" id="PS50600"/>
    </source>
</evidence>
<evidence type="ECO:0000313" key="6">
    <source>
        <dbReference type="Proteomes" id="UP000298652"/>
    </source>
</evidence>
<dbReference type="GO" id="GO:0006508">
    <property type="term" value="P:proteolysis"/>
    <property type="evidence" value="ECO:0007669"/>
    <property type="project" value="UniProtKB-KW"/>
</dbReference>
<evidence type="ECO:0000256" key="2">
    <source>
        <dbReference type="ARBA" id="ARBA00022670"/>
    </source>
</evidence>
<name>A0A4U6VSP6_SETVI</name>
<dbReference type="Pfam" id="PF02902">
    <property type="entry name" value="Peptidase_C48"/>
    <property type="match status" value="1"/>
</dbReference>
<keyword evidence="6" id="KW-1185">Reference proteome</keyword>
<evidence type="ECO:0000313" key="5">
    <source>
        <dbReference type="EMBL" id="TKW31693.1"/>
    </source>
</evidence>
<organism evidence="5 6">
    <name type="scientific">Setaria viridis</name>
    <name type="common">Green bristlegrass</name>
    <name type="synonym">Setaria italica subsp. viridis</name>
    <dbReference type="NCBI Taxonomy" id="4556"/>
    <lineage>
        <taxon>Eukaryota</taxon>
        <taxon>Viridiplantae</taxon>
        <taxon>Streptophyta</taxon>
        <taxon>Embryophyta</taxon>
        <taxon>Tracheophyta</taxon>
        <taxon>Spermatophyta</taxon>
        <taxon>Magnoliopsida</taxon>
        <taxon>Liliopsida</taxon>
        <taxon>Poales</taxon>
        <taxon>Poaceae</taxon>
        <taxon>PACMAD clade</taxon>
        <taxon>Panicoideae</taxon>
        <taxon>Panicodae</taxon>
        <taxon>Paniceae</taxon>
        <taxon>Cenchrinae</taxon>
        <taxon>Setaria</taxon>
    </lineage>
</organism>
<dbReference type="GO" id="GO:0008234">
    <property type="term" value="F:cysteine-type peptidase activity"/>
    <property type="evidence" value="ECO:0007669"/>
    <property type="project" value="InterPro"/>
</dbReference>
<keyword evidence="2" id="KW-0645">Protease</keyword>
<dbReference type="InterPro" id="IPR003653">
    <property type="entry name" value="Peptidase_C48_C"/>
</dbReference>
<comment type="similarity">
    <text evidence="1">Belongs to the peptidase C48 family.</text>
</comment>
<protein>
    <recommendedName>
        <fullName evidence="4">Ubiquitin-like protease family profile domain-containing protein</fullName>
    </recommendedName>
</protein>
<gene>
    <name evidence="5" type="ORF">SEVIR_2G122200v2</name>
</gene>
<keyword evidence="3" id="KW-0378">Hydrolase</keyword>
<dbReference type="SUPFAM" id="SSF54001">
    <property type="entry name" value="Cysteine proteinases"/>
    <property type="match status" value="1"/>
</dbReference>
<dbReference type="PROSITE" id="PS50600">
    <property type="entry name" value="ULP_PROTEASE"/>
    <property type="match status" value="1"/>
</dbReference>
<feature type="domain" description="Ubiquitin-like protease family profile" evidence="4">
    <location>
        <begin position="1"/>
        <end position="110"/>
    </location>
</feature>